<sequence>MAKGKANTRSSAKGSGPKMMTADGLDHSISLRLCKRLNRFYEALTLLYSLVRACPTSGQQLDKPPSDVAEPGENHRAILECFMNKLAQICDNQRGGKTVTSVAIIQLPDILIYTFASNQRSAKEVAEVEEFIFSVLEYLSETDATPSDSQDDITSNSFQHVLGQILYFHRRRIQCYRAGLAGALSQCIADCDRRESGQSEFETSRLGAAILTFFKDSSVKTCLLELQRVADDSEASLKSQNSSKDALLFSLESYEDHTDPSIAEKNLQNNEALVKAATQLRQSTIYHSIVDRGKSGKVDESPYWCDLQHFVGRLVSYLRATQTLFVARKRYPELFDLDTIKIKFVASSKPLPNPMNAFQAGLNPMQRKTTRSAHDILSRMTNDEEMIKTYRQYADELQRCDLDGRIATQCCKPVFRPIVHSEVLLLDWLRKEFAEDMHSIPFYEGMKYIGCSKPTCRLCDYYFAAHSSGVRVRPTHQNVYPSWTVPDVLEEGEISTTKDEMIDAVLAKVREAAFTALREKVSERKRFDSDTSSMPMCQPLTGISVTLDDLSSRIGGLSISSHQRVFPFVVKNTSSNVEDTWSVAAHGDDSGSDYDSGGVLVFTGRNKHP</sequence>
<gene>
    <name evidence="1" type="ORF">CSAL01_05247</name>
</gene>
<organism evidence="1 2">
    <name type="scientific">Colletotrichum salicis</name>
    <dbReference type="NCBI Taxonomy" id="1209931"/>
    <lineage>
        <taxon>Eukaryota</taxon>
        <taxon>Fungi</taxon>
        <taxon>Dikarya</taxon>
        <taxon>Ascomycota</taxon>
        <taxon>Pezizomycotina</taxon>
        <taxon>Sordariomycetes</taxon>
        <taxon>Hypocreomycetidae</taxon>
        <taxon>Glomerellales</taxon>
        <taxon>Glomerellaceae</taxon>
        <taxon>Colletotrichum</taxon>
        <taxon>Colletotrichum acutatum species complex</taxon>
    </lineage>
</organism>
<dbReference type="PANTHER" id="PTHR42037:SF1">
    <property type="match status" value="1"/>
</dbReference>
<reference evidence="1 2" key="1">
    <citation type="submission" date="2014-02" db="EMBL/GenBank/DDBJ databases">
        <title>The genome sequence of Colletotrichum salicis CBS 607.94.</title>
        <authorList>
            <person name="Baroncelli R."/>
            <person name="Thon M.R."/>
        </authorList>
    </citation>
    <scope>NUCLEOTIDE SEQUENCE [LARGE SCALE GENOMIC DNA]</scope>
    <source>
        <strain evidence="1 2">CBS 607.94</strain>
    </source>
</reference>
<dbReference type="STRING" id="1209931.A0A135ULY6"/>
<dbReference type="EMBL" id="JFFI01001284">
    <property type="protein sequence ID" value="KXH61421.1"/>
    <property type="molecule type" value="Genomic_DNA"/>
</dbReference>
<dbReference type="Pfam" id="PF14441">
    <property type="entry name" value="OTT_1508_deam"/>
    <property type="match status" value="1"/>
</dbReference>
<dbReference type="InterPro" id="IPR027796">
    <property type="entry name" value="OTT_1508_deam-like"/>
</dbReference>
<accession>A0A135ULY6</accession>
<comment type="caution">
    <text evidence="1">The sequence shown here is derived from an EMBL/GenBank/DDBJ whole genome shotgun (WGS) entry which is preliminary data.</text>
</comment>
<dbReference type="OrthoDB" id="3251507at2759"/>
<protein>
    <submittedName>
        <fullName evidence="1">Uncharacterized protein</fullName>
    </submittedName>
</protein>
<proteinExistence type="predicted"/>
<name>A0A135ULY6_9PEZI</name>
<dbReference type="AlphaFoldDB" id="A0A135ULY6"/>
<evidence type="ECO:0000313" key="1">
    <source>
        <dbReference type="EMBL" id="KXH61421.1"/>
    </source>
</evidence>
<evidence type="ECO:0000313" key="2">
    <source>
        <dbReference type="Proteomes" id="UP000070121"/>
    </source>
</evidence>
<keyword evidence="2" id="KW-1185">Reference proteome</keyword>
<dbReference type="PANTHER" id="PTHR42037">
    <property type="match status" value="1"/>
</dbReference>
<dbReference type="Proteomes" id="UP000070121">
    <property type="component" value="Unassembled WGS sequence"/>
</dbReference>